<dbReference type="Proteomes" id="UP001223978">
    <property type="component" value="Unassembled WGS sequence"/>
</dbReference>
<dbReference type="PROSITE" id="PS50949">
    <property type="entry name" value="HTH_GNTR"/>
    <property type="match status" value="1"/>
</dbReference>
<dbReference type="Pfam" id="PF00392">
    <property type="entry name" value="GntR"/>
    <property type="match status" value="1"/>
</dbReference>
<organism evidence="6 7">
    <name type="scientific">Streptomyces cavernicola</name>
    <dbReference type="NCBI Taxonomy" id="3043613"/>
    <lineage>
        <taxon>Bacteria</taxon>
        <taxon>Bacillati</taxon>
        <taxon>Actinomycetota</taxon>
        <taxon>Actinomycetes</taxon>
        <taxon>Kitasatosporales</taxon>
        <taxon>Streptomycetaceae</taxon>
        <taxon>Streptomyces</taxon>
    </lineage>
</organism>
<dbReference type="SMART" id="SM00895">
    <property type="entry name" value="FCD"/>
    <property type="match status" value="1"/>
</dbReference>
<keyword evidence="1" id="KW-0805">Transcription regulation</keyword>
<feature type="compositionally biased region" description="Gly residues" evidence="4">
    <location>
        <begin position="1"/>
        <end position="10"/>
    </location>
</feature>
<dbReference type="Gene3D" id="1.10.10.10">
    <property type="entry name" value="Winged helix-like DNA-binding domain superfamily/Winged helix DNA-binding domain"/>
    <property type="match status" value="1"/>
</dbReference>
<evidence type="ECO:0000256" key="4">
    <source>
        <dbReference type="SAM" id="MobiDB-lite"/>
    </source>
</evidence>
<feature type="region of interest" description="Disordered" evidence="4">
    <location>
        <begin position="1"/>
        <end position="45"/>
    </location>
</feature>
<evidence type="ECO:0000256" key="3">
    <source>
        <dbReference type="ARBA" id="ARBA00023163"/>
    </source>
</evidence>
<dbReference type="PANTHER" id="PTHR43537">
    <property type="entry name" value="TRANSCRIPTIONAL REGULATOR, GNTR FAMILY"/>
    <property type="match status" value="1"/>
</dbReference>
<evidence type="ECO:0000259" key="5">
    <source>
        <dbReference type="PROSITE" id="PS50949"/>
    </source>
</evidence>
<name>A0ABT6SJB3_9ACTN</name>
<keyword evidence="2" id="KW-0238">DNA-binding</keyword>
<feature type="compositionally biased region" description="Low complexity" evidence="4">
    <location>
        <begin position="33"/>
        <end position="44"/>
    </location>
</feature>
<protein>
    <submittedName>
        <fullName evidence="6">FCD domain-containing protein</fullName>
    </submittedName>
</protein>
<dbReference type="SMART" id="SM00345">
    <property type="entry name" value="HTH_GNTR"/>
    <property type="match status" value="1"/>
</dbReference>
<dbReference type="SUPFAM" id="SSF48008">
    <property type="entry name" value="GntR ligand-binding domain-like"/>
    <property type="match status" value="1"/>
</dbReference>
<evidence type="ECO:0000313" key="7">
    <source>
        <dbReference type="Proteomes" id="UP001223978"/>
    </source>
</evidence>
<dbReference type="InterPro" id="IPR000524">
    <property type="entry name" value="Tscrpt_reg_HTH_GntR"/>
</dbReference>
<dbReference type="PRINTS" id="PR00035">
    <property type="entry name" value="HTHGNTR"/>
</dbReference>
<dbReference type="InterPro" id="IPR008920">
    <property type="entry name" value="TF_FadR/GntR_C"/>
</dbReference>
<dbReference type="PANTHER" id="PTHR43537:SF24">
    <property type="entry name" value="GLUCONATE OPERON TRANSCRIPTIONAL REPRESSOR"/>
    <property type="match status" value="1"/>
</dbReference>
<keyword evidence="3" id="KW-0804">Transcription</keyword>
<dbReference type="CDD" id="cd07377">
    <property type="entry name" value="WHTH_GntR"/>
    <property type="match status" value="1"/>
</dbReference>
<dbReference type="Gene3D" id="1.20.120.530">
    <property type="entry name" value="GntR ligand-binding domain-like"/>
    <property type="match status" value="1"/>
</dbReference>
<feature type="domain" description="HTH gntR-type" evidence="5">
    <location>
        <begin position="43"/>
        <end position="113"/>
    </location>
</feature>
<gene>
    <name evidence="6" type="ORF">QIS96_31285</name>
</gene>
<comment type="caution">
    <text evidence="6">The sequence shown here is derived from an EMBL/GenBank/DDBJ whole genome shotgun (WGS) entry which is preliminary data.</text>
</comment>
<evidence type="ECO:0000256" key="1">
    <source>
        <dbReference type="ARBA" id="ARBA00023015"/>
    </source>
</evidence>
<proteinExistence type="predicted"/>
<evidence type="ECO:0000313" key="6">
    <source>
        <dbReference type="EMBL" id="MDI3408290.1"/>
    </source>
</evidence>
<keyword evidence="7" id="KW-1185">Reference proteome</keyword>
<evidence type="ECO:0000256" key="2">
    <source>
        <dbReference type="ARBA" id="ARBA00023125"/>
    </source>
</evidence>
<dbReference type="Pfam" id="PF07729">
    <property type="entry name" value="FCD"/>
    <property type="match status" value="1"/>
</dbReference>
<dbReference type="RefSeq" id="WP_282546194.1">
    <property type="nucleotide sequence ID" value="NZ_JASCIQ010000043.1"/>
</dbReference>
<dbReference type="SUPFAM" id="SSF46785">
    <property type="entry name" value="Winged helix' DNA-binding domain"/>
    <property type="match status" value="1"/>
</dbReference>
<reference evidence="6 7" key="1">
    <citation type="submission" date="2023-05" db="EMBL/GenBank/DDBJ databases">
        <title>Draft genome sequence of Streptomyces sp. B-S-A6 isolated from a cave soil in Thailand.</title>
        <authorList>
            <person name="Chamroensaksri N."/>
            <person name="Muangham S."/>
        </authorList>
    </citation>
    <scope>NUCLEOTIDE SEQUENCE [LARGE SCALE GENOMIC DNA]</scope>
    <source>
        <strain evidence="6 7">B-S-A6</strain>
    </source>
</reference>
<sequence length="280" mass="29750">MGGTGASRGDGAGKRNERNERAATRDPGKIQTAGPAGAGPRQAPSHAVVAEALRQRIALGGFGPGDRLPTERELAEVFGVGRNTVRQAVRELADEGLVVTTLGRSGGTRVAPAPQGGRDGRAAIAAGIRASLRDYMEYRQAIEPFAARLAAERGAAGSRRGLVEMLETKVADLGEYHRVDTRFHLGVAEAGGNEVLTEAVTRARTEMFVAGNALWLGSDWTPVYPTGGDFGRAFREEHEAIALAVLSGDGDTAERRMREHLQEAHRQFLVLLDQFASSSG</sequence>
<dbReference type="InterPro" id="IPR036388">
    <property type="entry name" value="WH-like_DNA-bd_sf"/>
</dbReference>
<dbReference type="InterPro" id="IPR036390">
    <property type="entry name" value="WH_DNA-bd_sf"/>
</dbReference>
<dbReference type="InterPro" id="IPR011711">
    <property type="entry name" value="GntR_C"/>
</dbReference>
<accession>A0ABT6SJB3</accession>
<dbReference type="EMBL" id="JASCIQ010000043">
    <property type="protein sequence ID" value="MDI3408290.1"/>
    <property type="molecule type" value="Genomic_DNA"/>
</dbReference>
<feature type="compositionally biased region" description="Basic and acidic residues" evidence="4">
    <location>
        <begin position="11"/>
        <end position="28"/>
    </location>
</feature>